<dbReference type="EMBL" id="CP023699">
    <property type="protein sequence ID" value="QEU92301.1"/>
    <property type="molecule type" value="Genomic_DNA"/>
</dbReference>
<sequence>MVLAALALTAVGCGSDHADPKDTGSGSSTGAAASAKGGSWSLKYVDKAGKGELTAVTATSADDIWAAGYELRNGMMDDPDAQYLLHYEGGDWRRQKAPAELDGNIFHPRLDSSGPDDVWLFGSGKDDAVGVARWDGSGWQRVQRPPGAVTDAKVLAPDDVWVLNGQQQAYHWDGGRWSSHELPAHATALGGTARDGLWAVGFRDSGPGVGGEGRELSQPAAMHWDGASWKLTPTPTYRFPDPVPPEAGAFLDDVEVVSPKEVWANGSHDFNHGEVDQEPPIEDVLLRWDGSRWHERRGADRDPCLTRSIVTHGADGGLLFGVGRYRSPEGRCTKVSWPRLPVEGKVTAKGKQQLWLDPIVPVPGTRKFVGVGKVYVLQSGGPLLLPAVATYEPPRGD</sequence>
<gene>
    <name evidence="2" type="ORF">CP970_16550</name>
</gene>
<dbReference type="Proteomes" id="UP000325529">
    <property type="component" value="Chromosome"/>
</dbReference>
<proteinExistence type="predicted"/>
<feature type="compositionally biased region" description="Low complexity" evidence="1">
    <location>
        <begin position="23"/>
        <end position="35"/>
    </location>
</feature>
<feature type="region of interest" description="Disordered" evidence="1">
    <location>
        <begin position="15"/>
        <end position="35"/>
    </location>
</feature>
<evidence type="ECO:0000256" key="1">
    <source>
        <dbReference type="SAM" id="MobiDB-lite"/>
    </source>
</evidence>
<reference evidence="2 3" key="1">
    <citation type="submission" date="2017-09" db="EMBL/GenBank/DDBJ databases">
        <authorList>
            <person name="Lee N."/>
            <person name="Cho B.-K."/>
        </authorList>
    </citation>
    <scope>NUCLEOTIDE SEQUENCE [LARGE SCALE GENOMIC DNA]</scope>
    <source>
        <strain evidence="2 3">ATCC 12853</strain>
    </source>
</reference>
<name>A0A5J6GEH1_STRKN</name>
<evidence type="ECO:0000313" key="2">
    <source>
        <dbReference type="EMBL" id="QEU92301.1"/>
    </source>
</evidence>
<dbReference type="KEGG" id="ska:CP970_16550"/>
<accession>A0A5J6GEH1</accession>
<evidence type="ECO:0000313" key="3">
    <source>
        <dbReference type="Proteomes" id="UP000325529"/>
    </source>
</evidence>
<keyword evidence="3" id="KW-1185">Reference proteome</keyword>
<dbReference type="AlphaFoldDB" id="A0A5J6GEH1"/>
<protein>
    <submittedName>
        <fullName evidence="2">Uncharacterized protein</fullName>
    </submittedName>
</protein>
<organism evidence="2 3">
    <name type="scientific">Streptomyces kanamyceticus</name>
    <dbReference type="NCBI Taxonomy" id="1967"/>
    <lineage>
        <taxon>Bacteria</taxon>
        <taxon>Bacillati</taxon>
        <taxon>Actinomycetota</taxon>
        <taxon>Actinomycetes</taxon>
        <taxon>Kitasatosporales</taxon>
        <taxon>Streptomycetaceae</taxon>
        <taxon>Streptomyces</taxon>
    </lineage>
</organism>